<sequence>MERLGHITHNAVAVQSYYLLRFIRNETPLSHLFFTDDLILYARAHMGQAEVIDSILLEFGKFSGHKVNRRKTSIYFSPNTTDELQQAISSRLDFQHVSCLGKYLSVPVIHKRTLRFYYNFILEKMRGHLTGWAAQSLSLAGRLTLAKSVLSAIPMYFMQSTMLPK</sequence>
<name>A0ABR2F1Y0_9ROSI</name>
<comment type="caution">
    <text evidence="1">The sequence shown here is derived from an EMBL/GenBank/DDBJ whole genome shotgun (WGS) entry which is preliminary data.</text>
</comment>
<reference evidence="1 2" key="1">
    <citation type="journal article" date="2024" name="G3 (Bethesda)">
        <title>Genome assembly of Hibiscus sabdariffa L. provides insights into metabolisms of medicinal natural products.</title>
        <authorList>
            <person name="Kim T."/>
        </authorList>
    </citation>
    <scope>NUCLEOTIDE SEQUENCE [LARGE SCALE GENOMIC DNA]</scope>
    <source>
        <strain evidence="1">TK-2024</strain>
        <tissue evidence="1">Old leaves</tissue>
    </source>
</reference>
<dbReference type="PANTHER" id="PTHR33116">
    <property type="entry name" value="REVERSE TRANSCRIPTASE ZINC-BINDING DOMAIN-CONTAINING PROTEIN-RELATED-RELATED"/>
    <property type="match status" value="1"/>
</dbReference>
<dbReference type="EMBL" id="JBBPBM010000009">
    <property type="protein sequence ID" value="KAK8568962.1"/>
    <property type="molecule type" value="Genomic_DNA"/>
</dbReference>
<evidence type="ECO:0008006" key="3">
    <source>
        <dbReference type="Google" id="ProtNLM"/>
    </source>
</evidence>
<dbReference type="PANTHER" id="PTHR33116:SF86">
    <property type="entry name" value="REVERSE TRANSCRIPTASE DOMAIN-CONTAINING PROTEIN"/>
    <property type="match status" value="1"/>
</dbReference>
<protein>
    <recommendedName>
        <fullName evidence="3">Reverse transcriptase domain-containing protein</fullName>
    </recommendedName>
</protein>
<evidence type="ECO:0000313" key="1">
    <source>
        <dbReference type="EMBL" id="KAK8568962.1"/>
    </source>
</evidence>
<proteinExistence type="predicted"/>
<dbReference type="Proteomes" id="UP001472677">
    <property type="component" value="Unassembled WGS sequence"/>
</dbReference>
<keyword evidence="2" id="KW-1185">Reference proteome</keyword>
<gene>
    <name evidence="1" type="ORF">V6N12_007495</name>
</gene>
<organism evidence="1 2">
    <name type="scientific">Hibiscus sabdariffa</name>
    <name type="common">roselle</name>
    <dbReference type="NCBI Taxonomy" id="183260"/>
    <lineage>
        <taxon>Eukaryota</taxon>
        <taxon>Viridiplantae</taxon>
        <taxon>Streptophyta</taxon>
        <taxon>Embryophyta</taxon>
        <taxon>Tracheophyta</taxon>
        <taxon>Spermatophyta</taxon>
        <taxon>Magnoliopsida</taxon>
        <taxon>eudicotyledons</taxon>
        <taxon>Gunneridae</taxon>
        <taxon>Pentapetalae</taxon>
        <taxon>rosids</taxon>
        <taxon>malvids</taxon>
        <taxon>Malvales</taxon>
        <taxon>Malvaceae</taxon>
        <taxon>Malvoideae</taxon>
        <taxon>Hibiscus</taxon>
    </lineage>
</organism>
<accession>A0ABR2F1Y0</accession>
<evidence type="ECO:0000313" key="2">
    <source>
        <dbReference type="Proteomes" id="UP001472677"/>
    </source>
</evidence>